<gene>
    <name evidence="7" type="ORF">R6U77_10010</name>
</gene>
<evidence type="ECO:0000256" key="2">
    <source>
        <dbReference type="ARBA" id="ARBA00022695"/>
    </source>
</evidence>
<dbReference type="Proteomes" id="UP001322664">
    <property type="component" value="Chromosome"/>
</dbReference>
<evidence type="ECO:0000256" key="4">
    <source>
        <dbReference type="ARBA" id="ARBA00022839"/>
    </source>
</evidence>
<dbReference type="PANTHER" id="PTHR32294">
    <property type="entry name" value="DNA POLYMERASE III SUBUNIT ALPHA"/>
    <property type="match status" value="1"/>
</dbReference>
<dbReference type="InterPro" id="IPR011708">
    <property type="entry name" value="DNA_pol3_alpha_NTPase_dom"/>
</dbReference>
<keyword evidence="1" id="KW-0808">Transferase</keyword>
<evidence type="ECO:0000259" key="6">
    <source>
        <dbReference type="SMART" id="SM00479"/>
    </source>
</evidence>
<keyword evidence="8" id="KW-1185">Reference proteome</keyword>
<keyword evidence="3" id="KW-0235">DNA replication</keyword>
<dbReference type="NCBIfam" id="TIGR00573">
    <property type="entry name" value="dnaq"/>
    <property type="match status" value="1"/>
</dbReference>
<name>A0ABZ0RRZ9_9BACI</name>
<dbReference type="Gene3D" id="1.10.150.700">
    <property type="entry name" value="PolC, middle finger domain"/>
    <property type="match status" value="1"/>
</dbReference>
<dbReference type="EMBL" id="CP137624">
    <property type="protein sequence ID" value="WPK10270.1"/>
    <property type="molecule type" value="Genomic_DNA"/>
</dbReference>
<feature type="domain" description="Exonuclease" evidence="6">
    <location>
        <begin position="262"/>
        <end position="440"/>
    </location>
</feature>
<dbReference type="InterPro" id="IPR040982">
    <property type="entry name" value="DNA_pol3_finger"/>
</dbReference>
<keyword evidence="5" id="KW-0239">DNA-directed DNA polymerase</keyword>
<sequence length="1361" mass="157664">MGKYYKEKSINEIVEENEFVSVSGKMVSDVTVKAWGSGKGENLIFVLNDGASNLKCIIFVRYEDHDKDSIETIKNFFVKGHFYELKGKTSLDETYTNFSITSAHIGNINVPTMQLQVDIEDCKDITNDIGRRVDTDEIGRVEFKVISQYSTMQSIVKEAAAIELTNRFNYQGLGFVEKGTVRGFPLIEQQFNQYKKVMAEEYKNNPSKENQKRLENIEKLKMFYGVDFLVNQKRYLHYLVNSEKLHEKNSEITDEKFLRNVKYLVFDIETTGIFPLFHEMIEIGAIIVENGEVIKEFHELIKPTNKINQKISKLTNITNKVVAHGVDEETALRRFYEFIGDEKYILVGHNARDFDLNFINVRSRMYKLDEELNDFALIDTLYLSKFVEEEVLAQQRKRKNYSLKGMLKKYGIKIENHHRAVSDSLHTFKLFQKLLEDMEAHNKDLVACNEPLKTRLDMRFPQMVTLYALNREGLVFLNQLSSKVNTDTENRVLSWDDINVKGNRENILVVSNGFYCKDIFECLLNGKFDERVLDNYDVIGLNSPYSNHHYEDVPVATLKQLIKIVDGICQKQNKMVISLGEVLCLHKYEERYLDMLWFDNRAKIFLDKNVTIIQQFFDNKIQKGLAFTDTEQEIYNKFIQGELTGDDLLNIDIEDLKLEKQGGRFHSYIQNKELARKNVYYKSTEELLNEFDFLGTERVREIVSINTIKLLDRFSPYEIVPMHPLVKPSMLGGNEKEKMLEVVERRLKELYGEHVDKTVQDRLALELEMVYKGSYEVVFYGSYLLVEESKRNGYLVGSRGSVGSMLLAYVMGISEVNPLPPHYQCDTCKMLKFCGDEDVVCGFDLPIKRCACGGALKGNGFGIHWSSFMGYGGEKTPDVDLNFSSEIQKHMIDFITSLFGESNIVRAGTISTLAEGKSKKIIWEYHKAKGNIKVETLKERYDNDVSDFYELDDEGNLHPIDYIHFDKNNRSIIYIEKLKQEDNGEPLVEILAFDFDSLVFQETLDFLNGVAFSSGQHAGGMLVIPEELDVHYYSGITYSKDGYDASHVTLQSEYKPYEDAILKFDILSQDDSTRLYYLEKETGVSIADIDMYDSDVIQQFALGRTEMISEFNTNYSTNVTKQVSPQEFSDLVAISGLTHGEGLWDDNADVLLKNGKAIDELITSRENFKRLLIQYGIEETLSNQIVEFIRKGKLHNKKNSATNLIEWKKYEEILREYHVDEWFIQSIKKVKYLFPLAHAAAYVINAYRLAWFKKYYPLAFAKIMINLSLSDKDVDKRIFLKDREQIEALIKKYENPKTYYTLPNKTRESAAELYFMRWLFDNHIELLGVDENKSDAKIATIEDGKIRLPYMLKRFSITENE</sequence>
<reference evidence="7 8" key="1">
    <citation type="submission" date="2023-09" db="EMBL/GenBank/DDBJ databases">
        <authorList>
            <person name="Page C.A."/>
            <person name="Perez-Diaz I.M."/>
        </authorList>
    </citation>
    <scope>NUCLEOTIDE SEQUENCE [LARGE SCALE GENOMIC DNA]</scope>
    <source>
        <strain evidence="7 8">Ll15</strain>
    </source>
</reference>
<dbReference type="InterPro" id="IPR036397">
    <property type="entry name" value="RNaseH_sf"/>
</dbReference>
<dbReference type="Pfam" id="PF00929">
    <property type="entry name" value="RNase_T"/>
    <property type="match status" value="1"/>
</dbReference>
<keyword evidence="4 7" id="KW-0378">Hydrolase</keyword>
<evidence type="ECO:0000256" key="3">
    <source>
        <dbReference type="ARBA" id="ARBA00022705"/>
    </source>
</evidence>
<dbReference type="SMART" id="SM00479">
    <property type="entry name" value="EXOIII"/>
    <property type="match status" value="1"/>
</dbReference>
<dbReference type="InterPro" id="IPR012337">
    <property type="entry name" value="RNaseH-like_sf"/>
</dbReference>
<dbReference type="CDD" id="cd06127">
    <property type="entry name" value="DEDDh"/>
    <property type="match status" value="1"/>
</dbReference>
<dbReference type="Pfam" id="PF07733">
    <property type="entry name" value="DNA_pol3_alpha"/>
    <property type="match status" value="1"/>
</dbReference>
<keyword evidence="4 7" id="KW-0269">Exonuclease</keyword>
<dbReference type="PANTHER" id="PTHR32294:SF5">
    <property type="entry name" value="DNA POLYMERASE III POLC-TYPE"/>
    <property type="match status" value="1"/>
</dbReference>
<keyword evidence="4 7" id="KW-0540">Nuclease</keyword>
<dbReference type="RefSeq" id="WP_319835540.1">
    <property type="nucleotide sequence ID" value="NZ_CP137624.1"/>
</dbReference>
<evidence type="ECO:0000313" key="8">
    <source>
        <dbReference type="Proteomes" id="UP001322664"/>
    </source>
</evidence>
<organism evidence="7 8">
    <name type="scientific">Lysinibacillus louembei</name>
    <dbReference type="NCBI Taxonomy" id="1470088"/>
    <lineage>
        <taxon>Bacteria</taxon>
        <taxon>Bacillati</taxon>
        <taxon>Bacillota</taxon>
        <taxon>Bacilli</taxon>
        <taxon>Bacillales</taxon>
        <taxon>Bacillaceae</taxon>
        <taxon>Lysinibacillus</taxon>
    </lineage>
</organism>
<evidence type="ECO:0000313" key="7">
    <source>
        <dbReference type="EMBL" id="WPK10270.1"/>
    </source>
</evidence>
<dbReference type="InterPro" id="IPR004805">
    <property type="entry name" value="DnaE2/DnaE/PolC"/>
</dbReference>
<dbReference type="SUPFAM" id="SSF53098">
    <property type="entry name" value="Ribonuclease H-like"/>
    <property type="match status" value="1"/>
</dbReference>
<accession>A0ABZ0RRZ9</accession>
<dbReference type="Gene3D" id="3.30.1900.20">
    <property type="match status" value="1"/>
</dbReference>
<keyword evidence="2" id="KW-0548">Nucleotidyltransferase</keyword>
<protein>
    <submittedName>
        <fullName evidence="7">Exonuclease domain-containing protein</fullName>
    </submittedName>
</protein>
<dbReference type="Gene3D" id="3.20.20.140">
    <property type="entry name" value="Metal-dependent hydrolases"/>
    <property type="match status" value="1"/>
</dbReference>
<dbReference type="Gene3D" id="3.30.420.10">
    <property type="entry name" value="Ribonuclease H-like superfamily/Ribonuclease H"/>
    <property type="match status" value="1"/>
</dbReference>
<dbReference type="Pfam" id="PF17657">
    <property type="entry name" value="DNA_pol3_finger"/>
    <property type="match status" value="1"/>
</dbReference>
<dbReference type="InterPro" id="IPR006054">
    <property type="entry name" value="DnaQ"/>
</dbReference>
<proteinExistence type="predicted"/>
<dbReference type="InterPro" id="IPR044923">
    <property type="entry name" value="PolC_middle_finger_sf"/>
</dbReference>
<dbReference type="Gene3D" id="6.10.140.1510">
    <property type="match status" value="1"/>
</dbReference>
<evidence type="ECO:0000256" key="1">
    <source>
        <dbReference type="ARBA" id="ARBA00022679"/>
    </source>
</evidence>
<dbReference type="InterPro" id="IPR013520">
    <property type="entry name" value="Ribonucl_H"/>
</dbReference>
<dbReference type="GO" id="GO:0004527">
    <property type="term" value="F:exonuclease activity"/>
    <property type="evidence" value="ECO:0007669"/>
    <property type="project" value="UniProtKB-KW"/>
</dbReference>
<evidence type="ECO:0000256" key="5">
    <source>
        <dbReference type="ARBA" id="ARBA00022932"/>
    </source>
</evidence>